<dbReference type="InterPro" id="IPR036259">
    <property type="entry name" value="MFS_trans_sf"/>
</dbReference>
<evidence type="ECO:0000256" key="7">
    <source>
        <dbReference type="SAM" id="Phobius"/>
    </source>
</evidence>
<keyword evidence="2" id="KW-0813">Transport</keyword>
<evidence type="ECO:0000313" key="8">
    <source>
        <dbReference type="EMBL" id="TQJ17523.1"/>
    </source>
</evidence>
<evidence type="ECO:0000256" key="1">
    <source>
        <dbReference type="ARBA" id="ARBA00004651"/>
    </source>
</evidence>
<proteinExistence type="predicted"/>
<evidence type="ECO:0000256" key="2">
    <source>
        <dbReference type="ARBA" id="ARBA00022448"/>
    </source>
</evidence>
<keyword evidence="4 7" id="KW-0812">Transmembrane</keyword>
<dbReference type="EMBL" id="VFMM01000001">
    <property type="protein sequence ID" value="TQJ17523.1"/>
    <property type="molecule type" value="Genomic_DNA"/>
</dbReference>
<dbReference type="PANTHER" id="PTHR23517:SF2">
    <property type="entry name" value="MULTIDRUG RESISTANCE PROTEIN MDTH"/>
    <property type="match status" value="1"/>
</dbReference>
<keyword evidence="9" id="KW-1185">Reference proteome</keyword>
<dbReference type="GO" id="GO:0005886">
    <property type="term" value="C:plasma membrane"/>
    <property type="evidence" value="ECO:0007669"/>
    <property type="project" value="UniProtKB-SubCell"/>
</dbReference>
<feature type="transmembrane region" description="Helical" evidence="7">
    <location>
        <begin position="20"/>
        <end position="41"/>
    </location>
</feature>
<feature type="transmembrane region" description="Helical" evidence="7">
    <location>
        <begin position="98"/>
        <end position="116"/>
    </location>
</feature>
<keyword evidence="6 7" id="KW-0472">Membrane</keyword>
<feature type="transmembrane region" description="Helical" evidence="7">
    <location>
        <begin position="210"/>
        <end position="234"/>
    </location>
</feature>
<dbReference type="GO" id="GO:0022857">
    <property type="term" value="F:transmembrane transporter activity"/>
    <property type="evidence" value="ECO:0007669"/>
    <property type="project" value="InterPro"/>
</dbReference>
<evidence type="ECO:0000256" key="5">
    <source>
        <dbReference type="ARBA" id="ARBA00022989"/>
    </source>
</evidence>
<feature type="transmembrane region" description="Helical" evidence="7">
    <location>
        <begin position="47"/>
        <end position="68"/>
    </location>
</feature>
<dbReference type="InterPro" id="IPR050171">
    <property type="entry name" value="MFS_Transporters"/>
</dbReference>
<feature type="transmembrane region" description="Helical" evidence="7">
    <location>
        <begin position="274"/>
        <end position="295"/>
    </location>
</feature>
<feature type="transmembrane region" description="Helical" evidence="7">
    <location>
        <begin position="341"/>
        <end position="365"/>
    </location>
</feature>
<evidence type="ECO:0000256" key="4">
    <source>
        <dbReference type="ARBA" id="ARBA00022692"/>
    </source>
</evidence>
<dbReference type="Proteomes" id="UP000316298">
    <property type="component" value="Unassembled WGS sequence"/>
</dbReference>
<comment type="subcellular location">
    <subcellularLocation>
        <location evidence="1">Cell membrane</location>
        <topology evidence="1">Multi-pass membrane protein</topology>
    </subcellularLocation>
</comment>
<comment type="caution">
    <text evidence="8">The sequence shown here is derived from an EMBL/GenBank/DDBJ whole genome shotgun (WGS) entry which is preliminary data.</text>
</comment>
<dbReference type="InterPro" id="IPR011701">
    <property type="entry name" value="MFS"/>
</dbReference>
<evidence type="ECO:0000256" key="3">
    <source>
        <dbReference type="ARBA" id="ARBA00022475"/>
    </source>
</evidence>
<gene>
    <name evidence="8" type="ORF">FB475_1643</name>
</gene>
<reference evidence="8 9" key="1">
    <citation type="submission" date="2019-06" db="EMBL/GenBank/DDBJ databases">
        <title>Sequencing the genomes of 1000 actinobacteria strains.</title>
        <authorList>
            <person name="Klenk H.-P."/>
        </authorList>
    </citation>
    <scope>NUCLEOTIDE SEQUENCE [LARGE SCALE GENOMIC DNA]</scope>
    <source>
        <strain evidence="8 9">DSM 17305</strain>
    </source>
</reference>
<sequence length="400" mass="40439">MGRFRLPKGPVRSLGAAGLLNSVGDGAFATISVIYLVQYVGLPAHQVAVGLTIAGAVALLVGVPLGMLGDRVGPRPVFVGLCLVEGCAVLAYGVVGGWWSFLVVAVLAATATRATAGVRNGFIAHLTTGAERLRTRAFLRSVNNTGTAIGAALGGIALLGSSEALLRLLLAGDALTFAIVAIVVGRIPYRRSRSGSVSGGLRLVVGNWPFLAASLSQGLLSINCTLLTVALPLWIVTRAIVPNETISLLVGGSTVLGILLQVPVSGLADSPRGAVRSTAAAGVLAAAACLIYMTSAGAGRTAALVLLCVGSAVRLFGELLQTSGGWSMSFSAPPPGRECTYQAVYSSAFTVATALGPLLAGWIASEPDGRGWLTAAVLFAVLGPLAAGASAAVFRDRAVT</sequence>
<protein>
    <submittedName>
        <fullName evidence="8">MFS transporter</fullName>
    </submittedName>
</protein>
<dbReference type="RefSeq" id="WP_185759145.1">
    <property type="nucleotide sequence ID" value="NZ_BAAAKA010000019.1"/>
</dbReference>
<name>A0A542EQA7_9ACTN</name>
<feature type="transmembrane region" description="Helical" evidence="7">
    <location>
        <begin position="371"/>
        <end position="394"/>
    </location>
</feature>
<dbReference type="Pfam" id="PF07690">
    <property type="entry name" value="MFS_1"/>
    <property type="match status" value="1"/>
</dbReference>
<feature type="transmembrane region" description="Helical" evidence="7">
    <location>
        <begin position="246"/>
        <end position="267"/>
    </location>
</feature>
<accession>A0A542EQA7</accession>
<dbReference type="PANTHER" id="PTHR23517">
    <property type="entry name" value="RESISTANCE PROTEIN MDTM, PUTATIVE-RELATED-RELATED"/>
    <property type="match status" value="1"/>
</dbReference>
<evidence type="ECO:0000313" key="9">
    <source>
        <dbReference type="Proteomes" id="UP000316298"/>
    </source>
</evidence>
<evidence type="ECO:0000256" key="6">
    <source>
        <dbReference type="ARBA" id="ARBA00023136"/>
    </source>
</evidence>
<dbReference type="SUPFAM" id="SSF103473">
    <property type="entry name" value="MFS general substrate transporter"/>
    <property type="match status" value="1"/>
</dbReference>
<organism evidence="8 9">
    <name type="scientific">Kribbella jejuensis</name>
    <dbReference type="NCBI Taxonomy" id="236068"/>
    <lineage>
        <taxon>Bacteria</taxon>
        <taxon>Bacillati</taxon>
        <taxon>Actinomycetota</taxon>
        <taxon>Actinomycetes</taxon>
        <taxon>Propionibacteriales</taxon>
        <taxon>Kribbellaceae</taxon>
        <taxon>Kribbella</taxon>
    </lineage>
</organism>
<dbReference type="Gene3D" id="1.20.1250.20">
    <property type="entry name" value="MFS general substrate transporter like domains"/>
    <property type="match status" value="1"/>
</dbReference>
<feature type="transmembrane region" description="Helical" evidence="7">
    <location>
        <begin position="137"/>
        <end position="159"/>
    </location>
</feature>
<keyword evidence="5 7" id="KW-1133">Transmembrane helix</keyword>
<keyword evidence="3" id="KW-1003">Cell membrane</keyword>
<dbReference type="AlphaFoldDB" id="A0A542EQA7"/>
<feature type="transmembrane region" description="Helical" evidence="7">
    <location>
        <begin position="165"/>
        <end position="189"/>
    </location>
</feature>